<comment type="caution">
    <text evidence="2">The sequence shown here is derived from an EMBL/GenBank/DDBJ whole genome shotgun (WGS) entry which is preliminary data.</text>
</comment>
<proteinExistence type="predicted"/>
<gene>
    <name evidence="2" type="ORF">OLEA9_A003317</name>
</gene>
<name>A0A8S0U0F2_OLEEU</name>
<dbReference type="Proteomes" id="UP000594638">
    <property type="component" value="Unassembled WGS sequence"/>
</dbReference>
<dbReference type="AlphaFoldDB" id="A0A8S0U0F2"/>
<evidence type="ECO:0000256" key="1">
    <source>
        <dbReference type="SAM" id="MobiDB-lite"/>
    </source>
</evidence>
<reference evidence="2 3" key="1">
    <citation type="submission" date="2019-12" db="EMBL/GenBank/DDBJ databases">
        <authorList>
            <person name="Alioto T."/>
            <person name="Alioto T."/>
            <person name="Gomez Garrido J."/>
        </authorList>
    </citation>
    <scope>NUCLEOTIDE SEQUENCE [LARGE SCALE GENOMIC DNA]</scope>
</reference>
<evidence type="ECO:0000313" key="3">
    <source>
        <dbReference type="Proteomes" id="UP000594638"/>
    </source>
</evidence>
<feature type="region of interest" description="Disordered" evidence="1">
    <location>
        <begin position="87"/>
        <end position="108"/>
    </location>
</feature>
<dbReference type="EMBL" id="CACTIH010007349">
    <property type="protein sequence ID" value="CAA3010704.1"/>
    <property type="molecule type" value="Genomic_DNA"/>
</dbReference>
<accession>A0A8S0U0F2</accession>
<sequence length="144" mass="16556">MDLGMTETRSKMNEEHLKRLDKEIADLGVVFKTNDQLLQALCTRQDRMEQMMGEMKANPESMVLMLAQLAGNRADYKEKQVEGYGLSSLASGDNLKGNETKSGNFNRNKEMRMATKLPKIDFPYFSGEGPREWLRKANKYFQIH</sequence>
<protein>
    <submittedName>
        <fullName evidence="2">Uncharacterized protein</fullName>
    </submittedName>
</protein>
<dbReference type="Gramene" id="OE9A003317T1">
    <property type="protein sequence ID" value="OE9A003317C1"/>
    <property type="gene ID" value="OE9A003317"/>
</dbReference>
<keyword evidence="3" id="KW-1185">Reference proteome</keyword>
<evidence type="ECO:0000313" key="2">
    <source>
        <dbReference type="EMBL" id="CAA3010704.1"/>
    </source>
</evidence>
<organism evidence="2 3">
    <name type="scientific">Olea europaea subsp. europaea</name>
    <dbReference type="NCBI Taxonomy" id="158383"/>
    <lineage>
        <taxon>Eukaryota</taxon>
        <taxon>Viridiplantae</taxon>
        <taxon>Streptophyta</taxon>
        <taxon>Embryophyta</taxon>
        <taxon>Tracheophyta</taxon>
        <taxon>Spermatophyta</taxon>
        <taxon>Magnoliopsida</taxon>
        <taxon>eudicotyledons</taxon>
        <taxon>Gunneridae</taxon>
        <taxon>Pentapetalae</taxon>
        <taxon>asterids</taxon>
        <taxon>lamiids</taxon>
        <taxon>Lamiales</taxon>
        <taxon>Oleaceae</taxon>
        <taxon>Oleeae</taxon>
        <taxon>Olea</taxon>
    </lineage>
</organism>